<accession>A0ABS0NFI0</accession>
<evidence type="ECO:0000259" key="3">
    <source>
        <dbReference type="Pfam" id="PF00144"/>
    </source>
</evidence>
<dbReference type="EMBL" id="JACYXC010000001">
    <property type="protein sequence ID" value="MBH5333960.1"/>
    <property type="molecule type" value="Genomic_DNA"/>
</dbReference>
<evidence type="ECO:0000256" key="1">
    <source>
        <dbReference type="SAM" id="MobiDB-lite"/>
    </source>
</evidence>
<dbReference type="InterPro" id="IPR012338">
    <property type="entry name" value="Beta-lactam/transpept-like"/>
</dbReference>
<name>A0ABS0NFI0_9ACTN</name>
<evidence type="ECO:0000313" key="5">
    <source>
        <dbReference type="Proteomes" id="UP000807371"/>
    </source>
</evidence>
<dbReference type="Pfam" id="PF00144">
    <property type="entry name" value="Beta-lactamase"/>
    <property type="match status" value="1"/>
</dbReference>
<keyword evidence="2" id="KW-0732">Signal</keyword>
<feature type="signal peptide" evidence="2">
    <location>
        <begin position="1"/>
        <end position="25"/>
    </location>
</feature>
<feature type="region of interest" description="Disordered" evidence="1">
    <location>
        <begin position="392"/>
        <end position="415"/>
    </location>
</feature>
<keyword evidence="5" id="KW-1185">Reference proteome</keyword>
<dbReference type="RefSeq" id="WP_197987713.1">
    <property type="nucleotide sequence ID" value="NZ_JACYXC010000001.1"/>
</dbReference>
<evidence type="ECO:0000313" key="4">
    <source>
        <dbReference type="EMBL" id="MBH5333960.1"/>
    </source>
</evidence>
<comment type="caution">
    <text evidence="4">The sequence shown here is derived from an EMBL/GenBank/DDBJ whole genome shotgun (WGS) entry which is preliminary data.</text>
</comment>
<dbReference type="SUPFAM" id="SSF56601">
    <property type="entry name" value="beta-lactamase/transpeptidase-like"/>
    <property type="match status" value="1"/>
</dbReference>
<dbReference type="Gene3D" id="3.40.710.10">
    <property type="entry name" value="DD-peptidase/beta-lactamase superfamily"/>
    <property type="match status" value="1"/>
</dbReference>
<feature type="chain" id="PRO_5047052153" evidence="2">
    <location>
        <begin position="26"/>
        <end position="415"/>
    </location>
</feature>
<dbReference type="InterPro" id="IPR001466">
    <property type="entry name" value="Beta-lactam-related"/>
</dbReference>
<organism evidence="4 5">
    <name type="scientific">Streptomyces pactum</name>
    <dbReference type="NCBI Taxonomy" id="68249"/>
    <lineage>
        <taxon>Bacteria</taxon>
        <taxon>Bacillati</taxon>
        <taxon>Actinomycetota</taxon>
        <taxon>Actinomycetes</taxon>
        <taxon>Kitasatosporales</taxon>
        <taxon>Streptomycetaceae</taxon>
        <taxon>Streptomyces</taxon>
    </lineage>
</organism>
<dbReference type="Proteomes" id="UP000807371">
    <property type="component" value="Unassembled WGS sequence"/>
</dbReference>
<feature type="domain" description="Beta-lactamase-related" evidence="3">
    <location>
        <begin position="49"/>
        <end position="352"/>
    </location>
</feature>
<sequence length="415" mass="44154">MTLRRAALSGAAAVAVAAMTATALAAPAWAGTGRDTGRGTGHQALHRAMETVVEGGTPGVTAQARDGRGVWRAAVGTGDLRTGKPRGTEDRFRVASITKTFVATVLLQMEAEGKLDLDDTVDRWLPGLVRGNGHDGREITVRQLLNHTSGVYDFLNDQEYLDTYVLAPGFLEHRYETRTPQAAVDVAMSHAPDFAPGTRHQYSNTNYVLAGLIIEAVGGNTYEDEVRSRIIGPLKLRGTVMPGDTWHMPRPSSRAYSTLSLDPAATKIYDVTEQNASQSWADGDIISTTGDLNRFLTALLRGELLPPAQLKAMLTAVPVPDEEYSGYGLGIGTYRTSCGTTVWGHSGGWLGSLSEVVSTADGRHSLAYNLNGDWSMSASLVEAEFCGVTGGSGRAAAPGDRLPRKPDATGVRAGR</sequence>
<proteinExistence type="predicted"/>
<dbReference type="PANTHER" id="PTHR46825:SF7">
    <property type="entry name" value="D-ALANYL-D-ALANINE CARBOXYPEPTIDASE"/>
    <property type="match status" value="1"/>
</dbReference>
<protein>
    <submittedName>
        <fullName evidence="4">Beta-lactamase family protein</fullName>
    </submittedName>
</protein>
<dbReference type="InterPro" id="IPR006311">
    <property type="entry name" value="TAT_signal"/>
</dbReference>
<dbReference type="PANTHER" id="PTHR46825">
    <property type="entry name" value="D-ALANYL-D-ALANINE-CARBOXYPEPTIDASE/ENDOPEPTIDASE AMPH"/>
    <property type="match status" value="1"/>
</dbReference>
<evidence type="ECO:0000256" key="2">
    <source>
        <dbReference type="SAM" id="SignalP"/>
    </source>
</evidence>
<reference evidence="4 5" key="1">
    <citation type="submission" date="2020-09" db="EMBL/GenBank/DDBJ databases">
        <title>Biosynthesis of the nuclear factor of activated T cells inhibitor NFAT-133 and its congeners in Streptomyces pactum.</title>
        <authorList>
            <person name="Zhou W."/>
            <person name="Posri P."/>
            <person name="Abugrain M.E."/>
            <person name="Weisberg A.J."/>
            <person name="Chang J.H."/>
            <person name="Mahmud T."/>
        </authorList>
    </citation>
    <scope>NUCLEOTIDE SEQUENCE [LARGE SCALE GENOMIC DNA]</scope>
    <source>
        <strain evidence="4 5">ATCC 27456</strain>
    </source>
</reference>
<gene>
    <name evidence="4" type="ORF">IHE55_03740</name>
</gene>
<dbReference type="InterPro" id="IPR050491">
    <property type="entry name" value="AmpC-like"/>
</dbReference>
<dbReference type="PROSITE" id="PS51318">
    <property type="entry name" value="TAT"/>
    <property type="match status" value="1"/>
</dbReference>